<evidence type="ECO:0000259" key="4">
    <source>
        <dbReference type="PROSITE" id="PS50994"/>
    </source>
</evidence>
<dbReference type="Pfam" id="PF00665">
    <property type="entry name" value="rve"/>
    <property type="match status" value="1"/>
</dbReference>
<feature type="region of interest" description="Disordered" evidence="3">
    <location>
        <begin position="691"/>
        <end position="724"/>
    </location>
</feature>
<keyword evidence="6" id="KW-1185">Reference proteome</keyword>
<dbReference type="Pfam" id="PF25597">
    <property type="entry name" value="SH3_retrovirus"/>
    <property type="match status" value="1"/>
</dbReference>
<dbReference type="InterPro" id="IPR036397">
    <property type="entry name" value="RNaseH_sf"/>
</dbReference>
<accession>A0ABQ5BDL0</accession>
<evidence type="ECO:0000256" key="1">
    <source>
        <dbReference type="ARBA" id="ARBA00022723"/>
    </source>
</evidence>
<dbReference type="InterPro" id="IPR057670">
    <property type="entry name" value="SH3_retrovirus"/>
</dbReference>
<dbReference type="InterPro" id="IPR013082">
    <property type="entry name" value="PSII_cytb559_asu_lum"/>
</dbReference>
<dbReference type="Proteomes" id="UP001151760">
    <property type="component" value="Unassembled WGS sequence"/>
</dbReference>
<keyword evidence="2" id="KW-0378">Hydrolase</keyword>
<protein>
    <submittedName>
        <fullName evidence="5">Ribonuclease H-like domain-containing protein</fullName>
    </submittedName>
</protein>
<dbReference type="Pfam" id="PF00284">
    <property type="entry name" value="Cytochrom_B559a"/>
    <property type="match status" value="1"/>
</dbReference>
<dbReference type="SUPFAM" id="SSF53098">
    <property type="entry name" value="Ribonuclease H-like"/>
    <property type="match status" value="1"/>
</dbReference>
<dbReference type="SUPFAM" id="SSF161045">
    <property type="entry name" value="Cytochrome b559 subunits"/>
    <property type="match status" value="1"/>
</dbReference>
<dbReference type="InterPro" id="IPR037025">
    <property type="entry name" value="PSII_cyt_b559_asu_sf"/>
</dbReference>
<evidence type="ECO:0000256" key="2">
    <source>
        <dbReference type="ARBA" id="ARBA00022801"/>
    </source>
</evidence>
<keyword evidence="1" id="KW-0479">Metal-binding</keyword>
<dbReference type="InterPro" id="IPR001584">
    <property type="entry name" value="Integrase_cat-core"/>
</dbReference>
<dbReference type="EMBL" id="BQNB010013084">
    <property type="protein sequence ID" value="GJT11641.1"/>
    <property type="molecule type" value="Genomic_DNA"/>
</dbReference>
<dbReference type="SUPFAM" id="SSF56672">
    <property type="entry name" value="DNA/RNA polymerases"/>
    <property type="match status" value="1"/>
</dbReference>
<dbReference type="PANTHER" id="PTHR42648:SF32">
    <property type="entry name" value="RIBONUCLEASE H-LIKE DOMAIN, GAG-PRE-INTEGRASE DOMAIN PROTEIN-RELATED"/>
    <property type="match status" value="1"/>
</dbReference>
<reference evidence="5" key="2">
    <citation type="submission" date="2022-01" db="EMBL/GenBank/DDBJ databases">
        <authorList>
            <person name="Yamashiro T."/>
            <person name="Shiraishi A."/>
            <person name="Satake H."/>
            <person name="Nakayama K."/>
        </authorList>
    </citation>
    <scope>NUCLEOTIDE SEQUENCE</scope>
</reference>
<feature type="domain" description="Integrase catalytic" evidence="4">
    <location>
        <begin position="422"/>
        <end position="588"/>
    </location>
</feature>
<evidence type="ECO:0000313" key="6">
    <source>
        <dbReference type="Proteomes" id="UP001151760"/>
    </source>
</evidence>
<evidence type="ECO:0000256" key="3">
    <source>
        <dbReference type="SAM" id="MobiDB-lite"/>
    </source>
</evidence>
<reference evidence="5" key="1">
    <citation type="journal article" date="2022" name="Int. J. Mol. Sci.">
        <title>Draft Genome of Tanacetum Coccineum: Genomic Comparison of Closely Related Tanacetum-Family Plants.</title>
        <authorList>
            <person name="Yamashiro T."/>
            <person name="Shiraishi A."/>
            <person name="Nakayama K."/>
            <person name="Satake H."/>
        </authorList>
    </citation>
    <scope>NUCLEOTIDE SEQUENCE</scope>
</reference>
<dbReference type="InterPro" id="IPR012337">
    <property type="entry name" value="RNaseH-like_sf"/>
</dbReference>
<feature type="region of interest" description="Disordered" evidence="3">
    <location>
        <begin position="89"/>
        <end position="113"/>
    </location>
</feature>
<organism evidence="5 6">
    <name type="scientific">Tanacetum coccineum</name>
    <dbReference type="NCBI Taxonomy" id="301880"/>
    <lineage>
        <taxon>Eukaryota</taxon>
        <taxon>Viridiplantae</taxon>
        <taxon>Streptophyta</taxon>
        <taxon>Embryophyta</taxon>
        <taxon>Tracheophyta</taxon>
        <taxon>Spermatophyta</taxon>
        <taxon>Magnoliopsida</taxon>
        <taxon>eudicotyledons</taxon>
        <taxon>Gunneridae</taxon>
        <taxon>Pentapetalae</taxon>
        <taxon>asterids</taxon>
        <taxon>campanulids</taxon>
        <taxon>Asterales</taxon>
        <taxon>Asteraceae</taxon>
        <taxon>Asteroideae</taxon>
        <taxon>Anthemideae</taxon>
        <taxon>Anthemidinae</taxon>
        <taxon>Tanacetum</taxon>
    </lineage>
</organism>
<proteinExistence type="predicted"/>
<evidence type="ECO:0000313" key="5">
    <source>
        <dbReference type="EMBL" id="GJT11641.1"/>
    </source>
</evidence>
<dbReference type="InterPro" id="IPR025724">
    <property type="entry name" value="GAG-pre-integrase_dom"/>
</dbReference>
<feature type="compositionally biased region" description="Basic and acidic residues" evidence="3">
    <location>
        <begin position="693"/>
        <end position="724"/>
    </location>
</feature>
<dbReference type="InterPro" id="IPR039537">
    <property type="entry name" value="Retrotran_Ty1/copia-like"/>
</dbReference>
<dbReference type="Gene3D" id="1.20.5.860">
    <property type="entry name" value="Photosystem II cytochrome b559, alpha subunit"/>
    <property type="match status" value="1"/>
</dbReference>
<dbReference type="InterPro" id="IPR043502">
    <property type="entry name" value="DNA/RNA_pol_sf"/>
</dbReference>
<dbReference type="Pfam" id="PF13976">
    <property type="entry name" value="gag_pre-integrs"/>
    <property type="match status" value="1"/>
</dbReference>
<gene>
    <name evidence="5" type="ORF">Tco_0858683</name>
</gene>
<feature type="compositionally biased region" description="Basic and acidic residues" evidence="3">
    <location>
        <begin position="89"/>
        <end position="110"/>
    </location>
</feature>
<name>A0ABQ5BDL0_9ASTR</name>
<dbReference type="Pfam" id="PF07727">
    <property type="entry name" value="RVT_2"/>
    <property type="match status" value="1"/>
</dbReference>
<dbReference type="Gene3D" id="3.30.420.10">
    <property type="entry name" value="Ribonuclease H-like superfamily/Ribonuclease H"/>
    <property type="match status" value="1"/>
</dbReference>
<dbReference type="Pfam" id="PF14223">
    <property type="entry name" value="Retrotran_gag_2"/>
    <property type="match status" value="1"/>
</dbReference>
<dbReference type="PROSITE" id="PS50994">
    <property type="entry name" value="INTEGRASE"/>
    <property type="match status" value="1"/>
</dbReference>
<dbReference type="InterPro" id="IPR013103">
    <property type="entry name" value="RVT_2"/>
</dbReference>
<dbReference type="CDD" id="cd09272">
    <property type="entry name" value="RNase_HI_RT_Ty1"/>
    <property type="match status" value="1"/>
</dbReference>
<comment type="caution">
    <text evidence="5">The sequence shown here is derived from an EMBL/GenBank/DDBJ whole genome shotgun (WGS) entry which is preliminary data.</text>
</comment>
<dbReference type="PANTHER" id="PTHR42648">
    <property type="entry name" value="TRANSPOSASE, PUTATIVE-RELATED"/>
    <property type="match status" value="1"/>
</dbReference>
<sequence>MPSRPDLSFAGLDDSVYKTKVSETKTSISKTSKDIVEKHKTIRPSAPIIEEWDTNSDNDCVFRPKSDQTKPKFTKINFVNSGKNVKSVNKENTHREVEYPRKNQSPREKPVLNNKGRVTGQREVRPVWNNAERVNRQNKLTQPHPKRNFVPTAVTTKSEQVPVNAAKQSSPRAATSISTARNVLLLITGLAYDVFGNPQPNEYFIENRQGIALITGRFDSLEQLDEFRNVIDHNSKDSESYMLKRFDYVDLQGGLKHMTGNKSFLIYYQEIDGGFVAFAGSPKGGKITGKGKIRTGKLDFEDKNSVLFTETECLVLSLDFKLLDESQVLLKVPRHDNMYSFDLKNVVPSGGLTCLFAKATIDESNLWHRRLGYINFKTMNKLVRGNLVRGLPSKIFENDHTCVACQKGKQHKASCKTKLVRSINQPLQMLHMDLFGPTYVRSINHKIYFLVVTDDYSRFSWVFILATKDETSGILKTFITGIENQINHNVKIIRCDNGTEFKNNNMNQLCGMKGIKREFSVARTLQQNGVVERKNKTLIEAARTMLADSLLPTTFWAEAVSTACYVQNKVLVTKPHNKTPYELLHGRPPSISFMRPFGCPVTILNTLDPLGKFDGKADKGFFVGYSVNRKAFRVFNTKTRKVEENLHITFLENKPNVAVSIKDNVDAVSTQQYILLPLLYDSPQSLEDVVVDDTSKKTNEEPANKGERNGQEKEGGASNKEDDQNVQDFRAELDHLLVQQKEGYANSTNRVSTISPSVSAAGQSFDNADDLPTDPPMLDLEDIDDLLNTSIFSGAYDDEDEGAEADLNNFETTMNVSPIPTTRIHKDHPKDQIIRDINSATQTRRMTKISKEHALEPGKVIQALDDPRWIEAINKKDKRGIVVRNKERLVAQGYTQEEGIDYDEVFAHVARIEVIRLFLAYASFMRFIVYQMDMKSAFLYGTIEEEVYVSQPHGFEDPQFPDNVYKVEKALYGLNQAPRAWYETLSTYLLENGFRRGTIDKTLFIKKDKGDILLVQVYVDDIIFGSTKKSLCVEFEQMMHKRFQMSSMGELNFFLGLQVKQKDDGIFISQDKYVADILKKFNFATIKTARTPIETNKALLKDEEAEDVDLHLYRSMIGSLMYLTASRPNIMFAVCACARDSPFDYEAFSDSDYAGASLDRKSTAGGCQFLSKRLISWQCKKANIVANSTTEVEMILASVEKGPLVWPIITEDGVTRPKEYTELTPTETIQADCDIKAINIILQSLPTKIYALVSQHHVAKDIWEKIRLLIQGTSLRKQERECKLYDEFDKFTYKKGESLHEYYLRFTLLLNDMNIYKMPLEQFQIYAHLEQPEQHANEVRLMHERSFDPLALVASHQMTQSLINLISILTRTLNTNNLSHLINLHRIPEAQATQTVITHNAAYQADDLDAYDSDCDKLNTAKVALMANLSHYGSDALAEVTVQNSNSSAQQDALILSVIEQLKTQVANCTKINLENKSVNDTLSPELERYKEQVKVLNEGQKVDLKNNDNISDSCFQNPFYLKKAQQLELKLYVGDIIEKTNPIVILDSEETLILAEKSRLKMLLKQKDHMMLKKKNSVNSPEPILSSRPTVVEVPKELPKFSMVNTSLKKLKHHLAGFDVVVKEITTPIAITEGLWGFEHTKACFRDEIIPFVKALKDLFNTFNQYLVDELSEVQNVFHQMEQDVEQHHLDFKTFEVKMNQVLNENERLFKQVLSKDILNIIMNSSVNNDYVNVYECEKCLQLKTEL</sequence>